<dbReference type="InterPro" id="IPR004839">
    <property type="entry name" value="Aminotransferase_I/II_large"/>
</dbReference>
<keyword evidence="4" id="KW-0238">DNA-binding</keyword>
<feature type="domain" description="HTH gntR-type" evidence="7">
    <location>
        <begin position="20"/>
        <end position="88"/>
    </location>
</feature>
<dbReference type="InterPro" id="IPR015421">
    <property type="entry name" value="PyrdxlP-dep_Trfase_major"/>
</dbReference>
<accession>A0A327Z466</accession>
<dbReference type="CDD" id="cd07377">
    <property type="entry name" value="WHTH_GntR"/>
    <property type="match status" value="1"/>
</dbReference>
<dbReference type="Gene3D" id="3.40.640.10">
    <property type="entry name" value="Type I PLP-dependent aspartate aminotransferase-like (Major domain)"/>
    <property type="match status" value="1"/>
</dbReference>
<dbReference type="InterPro" id="IPR000524">
    <property type="entry name" value="Tscrpt_reg_HTH_GntR"/>
</dbReference>
<evidence type="ECO:0000256" key="6">
    <source>
        <dbReference type="SAM" id="MobiDB-lite"/>
    </source>
</evidence>
<dbReference type="InterPro" id="IPR015424">
    <property type="entry name" value="PyrdxlP-dep_Trfase"/>
</dbReference>
<dbReference type="PRINTS" id="PR00035">
    <property type="entry name" value="HTHGNTR"/>
</dbReference>
<keyword evidence="3" id="KW-0805">Transcription regulation</keyword>
<dbReference type="InterPro" id="IPR051446">
    <property type="entry name" value="HTH_trans_reg/aminotransferase"/>
</dbReference>
<dbReference type="SUPFAM" id="SSF53383">
    <property type="entry name" value="PLP-dependent transferases"/>
    <property type="match status" value="1"/>
</dbReference>
<proteinExistence type="inferred from homology"/>
<comment type="similarity">
    <text evidence="1">In the C-terminal section; belongs to the class-I pyridoxal-phosphate-dependent aminotransferase family.</text>
</comment>
<dbReference type="Proteomes" id="UP000249341">
    <property type="component" value="Unassembled WGS sequence"/>
</dbReference>
<evidence type="ECO:0000256" key="3">
    <source>
        <dbReference type="ARBA" id="ARBA00023015"/>
    </source>
</evidence>
<dbReference type="GO" id="GO:0008483">
    <property type="term" value="F:transaminase activity"/>
    <property type="evidence" value="ECO:0007669"/>
    <property type="project" value="UniProtKB-KW"/>
</dbReference>
<name>A0A327Z466_9ACTN</name>
<keyword evidence="8" id="KW-0808">Transferase</keyword>
<dbReference type="SUPFAM" id="SSF46785">
    <property type="entry name" value="Winged helix' DNA-binding domain"/>
    <property type="match status" value="1"/>
</dbReference>
<organism evidence="8 9">
    <name type="scientific">Actinoplanes lutulentus</name>
    <dbReference type="NCBI Taxonomy" id="1287878"/>
    <lineage>
        <taxon>Bacteria</taxon>
        <taxon>Bacillati</taxon>
        <taxon>Actinomycetota</taxon>
        <taxon>Actinomycetes</taxon>
        <taxon>Micromonosporales</taxon>
        <taxon>Micromonosporaceae</taxon>
        <taxon>Actinoplanes</taxon>
    </lineage>
</organism>
<protein>
    <submittedName>
        <fullName evidence="8">GntR family transcriptional regulator/MocR family aminotransferase</fullName>
    </submittedName>
</protein>
<dbReference type="SMART" id="SM00345">
    <property type="entry name" value="HTH_GNTR"/>
    <property type="match status" value="1"/>
</dbReference>
<evidence type="ECO:0000256" key="4">
    <source>
        <dbReference type="ARBA" id="ARBA00023125"/>
    </source>
</evidence>
<keyword evidence="8" id="KW-0032">Aminotransferase</keyword>
<dbReference type="Pfam" id="PF00155">
    <property type="entry name" value="Aminotran_1_2"/>
    <property type="match status" value="1"/>
</dbReference>
<dbReference type="InterPro" id="IPR036390">
    <property type="entry name" value="WH_DNA-bd_sf"/>
</dbReference>
<dbReference type="InterPro" id="IPR036388">
    <property type="entry name" value="WH-like_DNA-bd_sf"/>
</dbReference>
<dbReference type="GO" id="GO:0003700">
    <property type="term" value="F:DNA-binding transcription factor activity"/>
    <property type="evidence" value="ECO:0007669"/>
    <property type="project" value="InterPro"/>
</dbReference>
<feature type="compositionally biased region" description="Pro residues" evidence="6">
    <location>
        <begin position="474"/>
        <end position="483"/>
    </location>
</feature>
<dbReference type="PANTHER" id="PTHR46577:SF1">
    <property type="entry name" value="HTH-TYPE TRANSCRIPTIONAL REGULATORY PROTEIN GABR"/>
    <property type="match status" value="1"/>
</dbReference>
<reference evidence="8 9" key="1">
    <citation type="submission" date="2018-06" db="EMBL/GenBank/DDBJ databases">
        <title>Genomic Encyclopedia of Type Strains, Phase III (KMG-III): the genomes of soil and plant-associated and newly described type strains.</title>
        <authorList>
            <person name="Whitman W."/>
        </authorList>
    </citation>
    <scope>NUCLEOTIDE SEQUENCE [LARGE SCALE GENOMIC DNA]</scope>
    <source>
        <strain evidence="8 9">CGMCC 4.7090</strain>
    </source>
</reference>
<dbReference type="GO" id="GO:0003677">
    <property type="term" value="F:DNA binding"/>
    <property type="evidence" value="ECO:0007669"/>
    <property type="project" value="UniProtKB-KW"/>
</dbReference>
<dbReference type="PANTHER" id="PTHR46577">
    <property type="entry name" value="HTH-TYPE TRANSCRIPTIONAL REGULATORY PROTEIN GABR"/>
    <property type="match status" value="1"/>
</dbReference>
<dbReference type="PROSITE" id="PS50949">
    <property type="entry name" value="HTH_GNTR"/>
    <property type="match status" value="1"/>
</dbReference>
<dbReference type="GO" id="GO:0030170">
    <property type="term" value="F:pyridoxal phosphate binding"/>
    <property type="evidence" value="ECO:0007669"/>
    <property type="project" value="InterPro"/>
</dbReference>
<dbReference type="Pfam" id="PF00392">
    <property type="entry name" value="GntR"/>
    <property type="match status" value="1"/>
</dbReference>
<sequence length="540" mass="58638">MADQWARTGWDLHLRIDREHGRRHGLEQALREAVRSGRLAPGDRLPSSRALAQELGFARGTVTQVYEQLAAEGYLTARPRSGMLVAPRHGPAPRPELPPTGPFRPPVPGFDLRPGLPDLSMFPRREWLAATRHVLQTMPNDALAYGDPTGSRELRAALADYLGRARGVITAPSNIIVCAGYTHALRLILMVAGQTVAFEDPTLLDYPALAGHLGHRVRRVPVDADGLVVDDLGDAAAVVLTPAHQFPLGVTLGPQRRVQLLDWARRTGAVVVEDDYDGEFRYDRQPVGALQGLAPEHVVYTGTVSKTVAPALRIAWIAAPTALVPALREAMRYDEAYVNVIDQLALAHMIRRGDLDRHLRRCRLRYRKRRDHLGHAVAARLPGARLSGIAAGLHAVLHLPASTGTESEILAHLSDRGIAVDGLSRFYSRPQDSPLGIVVGYATPPQHAYDSAIDTLTSTLAPREPERLAASPPARQPASPPARQPASSATRRADRRAAPRRAQGRFARARVLDPACGTANVSTSGVTPIQVRNVEAASIY</sequence>
<evidence type="ECO:0000313" key="9">
    <source>
        <dbReference type="Proteomes" id="UP000249341"/>
    </source>
</evidence>
<evidence type="ECO:0000313" key="8">
    <source>
        <dbReference type="EMBL" id="RAK30535.1"/>
    </source>
</evidence>
<evidence type="ECO:0000256" key="2">
    <source>
        <dbReference type="ARBA" id="ARBA00022898"/>
    </source>
</evidence>
<keyword evidence="2" id="KW-0663">Pyridoxal phosphate</keyword>
<gene>
    <name evidence="8" type="ORF">B0I29_116194</name>
</gene>
<dbReference type="RefSeq" id="WP_111652580.1">
    <property type="nucleotide sequence ID" value="NZ_JACHWI010000007.1"/>
</dbReference>
<comment type="caution">
    <text evidence="8">The sequence shown here is derived from an EMBL/GenBank/DDBJ whole genome shotgun (WGS) entry which is preliminary data.</text>
</comment>
<evidence type="ECO:0000259" key="7">
    <source>
        <dbReference type="PROSITE" id="PS50949"/>
    </source>
</evidence>
<evidence type="ECO:0000256" key="5">
    <source>
        <dbReference type="ARBA" id="ARBA00023163"/>
    </source>
</evidence>
<dbReference type="Gene3D" id="1.10.10.10">
    <property type="entry name" value="Winged helix-like DNA-binding domain superfamily/Winged helix DNA-binding domain"/>
    <property type="match status" value="1"/>
</dbReference>
<keyword evidence="9" id="KW-1185">Reference proteome</keyword>
<dbReference type="CDD" id="cd00609">
    <property type="entry name" value="AAT_like"/>
    <property type="match status" value="1"/>
</dbReference>
<feature type="region of interest" description="Disordered" evidence="6">
    <location>
        <begin position="466"/>
        <end position="509"/>
    </location>
</feature>
<dbReference type="AlphaFoldDB" id="A0A327Z466"/>
<keyword evidence="5" id="KW-0804">Transcription</keyword>
<dbReference type="EMBL" id="QLMJ01000016">
    <property type="protein sequence ID" value="RAK30535.1"/>
    <property type="molecule type" value="Genomic_DNA"/>
</dbReference>
<evidence type="ECO:0000256" key="1">
    <source>
        <dbReference type="ARBA" id="ARBA00005384"/>
    </source>
</evidence>